<evidence type="ECO:0000259" key="4">
    <source>
        <dbReference type="Pfam" id="PF13439"/>
    </source>
</evidence>
<evidence type="ECO:0000313" key="5">
    <source>
        <dbReference type="EMBL" id="OSC28850.1"/>
    </source>
</evidence>
<dbReference type="OrthoDB" id="9771846at2"/>
<dbReference type="InterPro" id="IPR029044">
    <property type="entry name" value="Nucleotide-diphossugar_trans"/>
</dbReference>
<dbReference type="AlphaFoldDB" id="A0A1X2L4B3"/>
<keyword evidence="6" id="KW-1185">Reference proteome</keyword>
<gene>
    <name evidence="5" type="ORF">B8W69_10815</name>
</gene>
<keyword evidence="1" id="KW-0328">Glycosyltransferase</keyword>
<comment type="caution">
    <text evidence="5">The sequence shown here is derived from an EMBL/GenBank/DDBJ whole genome shotgun (WGS) entry which is preliminary data.</text>
</comment>
<evidence type="ECO:0000313" key="6">
    <source>
        <dbReference type="Proteomes" id="UP000242320"/>
    </source>
</evidence>
<feature type="domain" description="Glycosyltransferase subfamily 4-like N-terminal" evidence="4">
    <location>
        <begin position="343"/>
        <end position="488"/>
    </location>
</feature>
<dbReference type="GO" id="GO:0016758">
    <property type="term" value="F:hexosyltransferase activity"/>
    <property type="evidence" value="ECO:0007669"/>
    <property type="project" value="TreeGrafter"/>
</dbReference>
<evidence type="ECO:0000256" key="1">
    <source>
        <dbReference type="ARBA" id="ARBA00022676"/>
    </source>
</evidence>
<proteinExistence type="predicted"/>
<dbReference type="PANTHER" id="PTHR45947">
    <property type="entry name" value="SULFOQUINOVOSYL TRANSFERASE SQD2"/>
    <property type="match status" value="1"/>
</dbReference>
<dbReference type="InterPro" id="IPR050194">
    <property type="entry name" value="Glycosyltransferase_grp1"/>
</dbReference>
<accession>A0A1X2L4B3</accession>
<feature type="domain" description="Glycosyl transferase family 1" evidence="3">
    <location>
        <begin position="501"/>
        <end position="639"/>
    </location>
</feature>
<dbReference type="Pfam" id="PF13439">
    <property type="entry name" value="Glyco_transf_4"/>
    <property type="match status" value="1"/>
</dbReference>
<dbReference type="Pfam" id="PF00534">
    <property type="entry name" value="Glycos_transf_1"/>
    <property type="match status" value="1"/>
</dbReference>
<dbReference type="Proteomes" id="UP000242320">
    <property type="component" value="Unassembled WGS sequence"/>
</dbReference>
<dbReference type="InterPro" id="IPR001296">
    <property type="entry name" value="Glyco_trans_1"/>
</dbReference>
<reference evidence="5 6" key="1">
    <citation type="submission" date="2017-04" db="EMBL/GenBank/DDBJ databases">
        <title>The new phylogeny of genus Mycobacterium.</title>
        <authorList>
            <person name="Tortoli E."/>
            <person name="Trovato A."/>
            <person name="Cirillo D.M."/>
        </authorList>
    </citation>
    <scope>NUCLEOTIDE SEQUENCE [LARGE SCALE GENOMIC DNA]</scope>
    <source>
        <strain evidence="5 6">DSM 45247</strain>
    </source>
</reference>
<dbReference type="EMBL" id="NCXM01000009">
    <property type="protein sequence ID" value="OSC28850.1"/>
    <property type="molecule type" value="Genomic_DNA"/>
</dbReference>
<dbReference type="GO" id="GO:0008610">
    <property type="term" value="P:lipid biosynthetic process"/>
    <property type="evidence" value="ECO:0007669"/>
    <property type="project" value="UniProtKB-ARBA"/>
</dbReference>
<name>A0A1X2L4B3_9MYCO</name>
<dbReference type="GO" id="GO:1903509">
    <property type="term" value="P:liposaccharide metabolic process"/>
    <property type="evidence" value="ECO:0007669"/>
    <property type="project" value="UniProtKB-ARBA"/>
</dbReference>
<dbReference type="GO" id="GO:1901137">
    <property type="term" value="P:carbohydrate derivative biosynthetic process"/>
    <property type="evidence" value="ECO:0007669"/>
    <property type="project" value="UniProtKB-ARBA"/>
</dbReference>
<dbReference type="RefSeq" id="WP_085289820.1">
    <property type="nucleotide sequence ID" value="NZ_NCXM01000009.1"/>
</dbReference>
<dbReference type="SUPFAM" id="SSF53756">
    <property type="entry name" value="UDP-Glycosyltransferase/glycogen phosphorylase"/>
    <property type="match status" value="1"/>
</dbReference>
<organism evidence="5 6">
    <name type="scientific">Mycolicibacterium vulneris</name>
    <dbReference type="NCBI Taxonomy" id="547163"/>
    <lineage>
        <taxon>Bacteria</taxon>
        <taxon>Bacillati</taxon>
        <taxon>Actinomycetota</taxon>
        <taxon>Actinomycetes</taxon>
        <taxon>Mycobacteriales</taxon>
        <taxon>Mycobacteriaceae</taxon>
        <taxon>Mycolicibacterium</taxon>
    </lineage>
</organism>
<evidence type="ECO:0000256" key="2">
    <source>
        <dbReference type="ARBA" id="ARBA00022679"/>
    </source>
</evidence>
<evidence type="ECO:0000259" key="3">
    <source>
        <dbReference type="Pfam" id="PF00534"/>
    </source>
</evidence>
<dbReference type="InterPro" id="IPR028098">
    <property type="entry name" value="Glyco_trans_4-like_N"/>
</dbReference>
<keyword evidence="2 5" id="KW-0808">Transferase</keyword>
<dbReference type="CDD" id="cd03801">
    <property type="entry name" value="GT4_PimA-like"/>
    <property type="match status" value="1"/>
</dbReference>
<sequence>MTRERDRAYLKRPIGGTATLPTERPLAVLIVTDKSHDLVERCLASVAKQLPELPVFVYENSGARYPGRHELAARYPAAHWVLGPVPVGIGTAFNALVAHTPSDSDLLLLSPTAELRGALTRTRELLRRPAVAAVSPMACAWGEAAPPGPAAWDVAARRPTLLRALMAATGHSSSLRRTPISPRFRHQPVESRGVDGYLDGACLAISRAAWNSIGGFDEEFFGYGGDIDWQIRARAAGWRTLLADELGVARVDPVADFGALEVGTVPDGDFSTDERRRVADLLRANAALVLEHQNSVHHGDIYLFGTTLLDRLQPAKRAARRTARRSRGKNLPAIVIVTNRLVYGGAERQKALLAAELAHRGHSVTIVCAQRFGPLIEEIPHSVRVVRQPWWAPTVDLPLGPAVLISGDTNTETGFGTLWRAAGRDRRWLVAPHTPPDEDRPIYSRPLAAAMSRADGFIVLAQRHWDMLVAHHRLTGRHFVAPNGVTTEAQPSQRIRQDGAPVHLVMLSRIVEHKNPHLLVDALGDLTEFSWTLSIFGDGPDRAKLEDRTPTALRDRVHWRGWSPGPGHALAEADLLCLPSRSEAFPLVILEAMARAIPVAASAICAVPEMLEFGKAGFLVEQVTVQEWRNRLAEILADPTALPSVGLRGFERMRKHYTVEAMTDAYLDAIDAIR</sequence>
<dbReference type="Gene3D" id="3.40.50.2000">
    <property type="entry name" value="Glycogen Phosphorylase B"/>
    <property type="match status" value="2"/>
</dbReference>
<dbReference type="Gene3D" id="3.90.550.10">
    <property type="entry name" value="Spore Coat Polysaccharide Biosynthesis Protein SpsA, Chain A"/>
    <property type="match status" value="1"/>
</dbReference>
<dbReference type="SUPFAM" id="SSF53448">
    <property type="entry name" value="Nucleotide-diphospho-sugar transferases"/>
    <property type="match status" value="1"/>
</dbReference>
<dbReference type="PANTHER" id="PTHR45947:SF3">
    <property type="entry name" value="SULFOQUINOVOSYL TRANSFERASE SQD2"/>
    <property type="match status" value="1"/>
</dbReference>
<protein>
    <submittedName>
        <fullName evidence="5">Glycosyl transferase family 1</fullName>
    </submittedName>
</protein>